<dbReference type="Proteomes" id="UP001597185">
    <property type="component" value="Unassembled WGS sequence"/>
</dbReference>
<dbReference type="Gene3D" id="2.60.120.200">
    <property type="match status" value="1"/>
</dbReference>
<dbReference type="EMBL" id="JBHUDB010000002">
    <property type="protein sequence ID" value="MFD1570302.1"/>
    <property type="molecule type" value="Genomic_DNA"/>
</dbReference>
<keyword evidence="2" id="KW-1185">Reference proteome</keyword>
<sequence length="266" mass="28848">MPGESHRFTTNRRLKSNTKELGWGGGRDWQSDIDGNSEIEINSGSVFPWGGPNIPTEGLVSYWDLNAGSGNSITDIEGSHDGSIHNATWATDSGRDGSVLQFDGGNDYIVLNGWSGITGTHPRTWAIWFKSGSSRDHRLISYGANTTGNKYDIRIDDANGDVLRVENASGQKYGSVDVIDGQWHLLTVVFPSGGSAVHDHSLYVDATLDSNTGGGNQSLNTATSTNVFFGKSHWHGDDTKGRIGAVYAYDRELSQSTIQTLYDETK</sequence>
<dbReference type="RefSeq" id="WP_256418091.1">
    <property type="nucleotide sequence ID" value="NZ_JANHDL010000004.1"/>
</dbReference>
<gene>
    <name evidence="1" type="ORF">ACFR9T_06825</name>
</gene>
<comment type="caution">
    <text evidence="1">The sequence shown here is derived from an EMBL/GenBank/DDBJ whole genome shotgun (WGS) entry which is preliminary data.</text>
</comment>
<evidence type="ECO:0000313" key="2">
    <source>
        <dbReference type="Proteomes" id="UP001597185"/>
    </source>
</evidence>
<name>A0ABD6C0A0_9EURY</name>
<protein>
    <submittedName>
        <fullName evidence="1">LamG domain-containing protein</fullName>
    </submittedName>
</protein>
<accession>A0ABD6C0A0</accession>
<reference evidence="1 2" key="1">
    <citation type="journal article" date="2019" name="Int. J. Syst. Evol. Microbiol.">
        <title>The Global Catalogue of Microorganisms (GCM) 10K type strain sequencing project: providing services to taxonomists for standard genome sequencing and annotation.</title>
        <authorList>
            <consortium name="The Broad Institute Genomics Platform"/>
            <consortium name="The Broad Institute Genome Sequencing Center for Infectious Disease"/>
            <person name="Wu L."/>
            <person name="Ma J."/>
        </authorList>
    </citation>
    <scope>NUCLEOTIDE SEQUENCE [LARGE SCALE GENOMIC DNA]</scope>
    <source>
        <strain evidence="1 2">CGMCC 1.12689</strain>
    </source>
</reference>
<dbReference type="AlphaFoldDB" id="A0ABD6C0A0"/>
<evidence type="ECO:0000313" key="1">
    <source>
        <dbReference type="EMBL" id="MFD1570302.1"/>
    </source>
</evidence>
<dbReference type="SUPFAM" id="SSF49899">
    <property type="entry name" value="Concanavalin A-like lectins/glucanases"/>
    <property type="match status" value="1"/>
</dbReference>
<dbReference type="InterPro" id="IPR013320">
    <property type="entry name" value="ConA-like_dom_sf"/>
</dbReference>
<organism evidence="1 2">
    <name type="scientific">Halorubrum laminariae</name>
    <dbReference type="NCBI Taxonomy" id="1433523"/>
    <lineage>
        <taxon>Archaea</taxon>
        <taxon>Methanobacteriati</taxon>
        <taxon>Methanobacteriota</taxon>
        <taxon>Stenosarchaea group</taxon>
        <taxon>Halobacteria</taxon>
        <taxon>Halobacteriales</taxon>
        <taxon>Haloferacaceae</taxon>
        <taxon>Halorubrum</taxon>
    </lineage>
</organism>
<dbReference type="Pfam" id="PF13385">
    <property type="entry name" value="Laminin_G_3"/>
    <property type="match status" value="1"/>
</dbReference>
<proteinExistence type="predicted"/>